<dbReference type="AlphaFoldDB" id="A0A2V1HL42"/>
<gene>
    <name evidence="2" type="ORF">DDQ50_15290</name>
</gene>
<dbReference type="Proteomes" id="UP000244893">
    <property type="component" value="Unassembled WGS sequence"/>
</dbReference>
<name>A0A2V1HL42_9MICO</name>
<feature type="transmembrane region" description="Helical" evidence="1">
    <location>
        <begin position="24"/>
        <end position="46"/>
    </location>
</feature>
<keyword evidence="1" id="KW-0472">Membrane</keyword>
<feature type="transmembrane region" description="Helical" evidence="1">
    <location>
        <begin position="52"/>
        <end position="72"/>
    </location>
</feature>
<reference evidence="2 3" key="1">
    <citation type="submission" date="2018-05" db="EMBL/GenBank/DDBJ databases">
        <title>Amnibacterium sp. M8JJ-5, whole genome shotgun sequence.</title>
        <authorList>
            <person name="Tuo L."/>
        </authorList>
    </citation>
    <scope>NUCLEOTIDE SEQUENCE [LARGE SCALE GENOMIC DNA]</scope>
    <source>
        <strain evidence="2 3">M8JJ-5</strain>
    </source>
</reference>
<keyword evidence="1" id="KW-1133">Transmembrane helix</keyword>
<dbReference type="RefSeq" id="WP_116757671.1">
    <property type="nucleotide sequence ID" value="NZ_JBHUEX010000001.1"/>
</dbReference>
<keyword evidence="3" id="KW-1185">Reference proteome</keyword>
<dbReference type="EMBL" id="QEOP01000004">
    <property type="protein sequence ID" value="PVZ93343.1"/>
    <property type="molecule type" value="Genomic_DNA"/>
</dbReference>
<evidence type="ECO:0000313" key="3">
    <source>
        <dbReference type="Proteomes" id="UP000244893"/>
    </source>
</evidence>
<evidence type="ECO:0000256" key="1">
    <source>
        <dbReference type="SAM" id="Phobius"/>
    </source>
</evidence>
<comment type="caution">
    <text evidence="2">The sequence shown here is derived from an EMBL/GenBank/DDBJ whole genome shotgun (WGS) entry which is preliminary data.</text>
</comment>
<proteinExistence type="predicted"/>
<accession>A0A2V1HL42</accession>
<dbReference type="Pfam" id="PF10745">
    <property type="entry name" value="DUF2530"/>
    <property type="match status" value="1"/>
</dbReference>
<dbReference type="OrthoDB" id="4981254at2"/>
<dbReference type="InterPro" id="IPR019681">
    <property type="entry name" value="DUF2530"/>
</dbReference>
<evidence type="ECO:0000313" key="2">
    <source>
        <dbReference type="EMBL" id="PVZ93343.1"/>
    </source>
</evidence>
<sequence length="75" mass="8313">MRLYLKHSERRAEPAPVETDDRRAILTGVVIWGAALIVAVLVPSVMGQWSSALWTCIAGFALGLAGLVYTQFRRR</sequence>
<protein>
    <submittedName>
        <fullName evidence="2">DUF2530 domain-containing protein</fullName>
    </submittedName>
</protein>
<organism evidence="2 3">
    <name type="scientific">Amnibacterium flavum</name>
    <dbReference type="NCBI Taxonomy" id="2173173"/>
    <lineage>
        <taxon>Bacteria</taxon>
        <taxon>Bacillati</taxon>
        <taxon>Actinomycetota</taxon>
        <taxon>Actinomycetes</taxon>
        <taxon>Micrococcales</taxon>
        <taxon>Microbacteriaceae</taxon>
        <taxon>Amnibacterium</taxon>
    </lineage>
</organism>
<keyword evidence="1" id="KW-0812">Transmembrane</keyword>